<dbReference type="SMART" id="SM00871">
    <property type="entry name" value="AraC_E_bind"/>
    <property type="match status" value="1"/>
</dbReference>
<protein>
    <submittedName>
        <fullName evidence="2">AraC family transcriptional regulator</fullName>
    </submittedName>
</protein>
<dbReference type="InterPro" id="IPR010499">
    <property type="entry name" value="AraC_E-bd"/>
</dbReference>
<organism evidence="2 3">
    <name type="scientific">Paenibacillus germinis</name>
    <dbReference type="NCBI Taxonomy" id="2654979"/>
    <lineage>
        <taxon>Bacteria</taxon>
        <taxon>Bacillati</taxon>
        <taxon>Bacillota</taxon>
        <taxon>Bacilli</taxon>
        <taxon>Bacillales</taxon>
        <taxon>Paenibacillaceae</taxon>
        <taxon>Paenibacillus</taxon>
    </lineage>
</organism>
<dbReference type="InterPro" id="IPR011256">
    <property type="entry name" value="Reg_factor_effector_dom_sf"/>
</dbReference>
<dbReference type="SUPFAM" id="SSF55136">
    <property type="entry name" value="Probable bacterial effector-binding domain"/>
    <property type="match status" value="1"/>
</dbReference>
<feature type="domain" description="AraC effector-binding" evidence="1">
    <location>
        <begin position="1"/>
        <end position="158"/>
    </location>
</feature>
<proteinExistence type="predicted"/>
<dbReference type="Gene3D" id="3.20.80.10">
    <property type="entry name" value="Regulatory factor, effector binding domain"/>
    <property type="match status" value="1"/>
</dbReference>
<dbReference type="InterPro" id="IPR029442">
    <property type="entry name" value="GyrI-like"/>
</dbReference>
<evidence type="ECO:0000313" key="3">
    <source>
        <dbReference type="Proteomes" id="UP000658690"/>
    </source>
</evidence>
<dbReference type="EMBL" id="WHOC01000172">
    <property type="protein sequence ID" value="NOU90567.1"/>
    <property type="molecule type" value="Genomic_DNA"/>
</dbReference>
<gene>
    <name evidence="2" type="ORF">GC102_33250</name>
</gene>
<sequence>MEIEIVQTDNISAFVGVRASANMSNLENKIKIAYDELIRRQSEIKNIKNPNVTYGISPPNYKSNNGTVDFYCCFEVEPFENLAHGMVHIHLFPRTYSLTHYKGLASQTVTAYDFTTKWLNENGYTYDDTAYYFERYDEKTIRELNDERNEMKIFCPVKMK</sequence>
<comment type="caution">
    <text evidence="2">The sequence shown here is derived from an EMBL/GenBank/DDBJ whole genome shotgun (WGS) entry which is preliminary data.</text>
</comment>
<keyword evidence="3" id="KW-1185">Reference proteome</keyword>
<dbReference type="Proteomes" id="UP000658690">
    <property type="component" value="Unassembled WGS sequence"/>
</dbReference>
<dbReference type="RefSeq" id="WP_171693340.1">
    <property type="nucleotide sequence ID" value="NZ_WHOC01000172.1"/>
</dbReference>
<evidence type="ECO:0000259" key="1">
    <source>
        <dbReference type="SMART" id="SM00871"/>
    </source>
</evidence>
<name>A0ABX1ZBU4_9BACL</name>
<accession>A0ABX1ZBU4</accession>
<evidence type="ECO:0000313" key="2">
    <source>
        <dbReference type="EMBL" id="NOU90567.1"/>
    </source>
</evidence>
<dbReference type="Pfam" id="PF06445">
    <property type="entry name" value="GyrI-like"/>
    <property type="match status" value="1"/>
</dbReference>
<reference evidence="2 3" key="1">
    <citation type="submission" date="2019-10" db="EMBL/GenBank/DDBJ databases">
        <title>Description of Paenibacillus choica sp. nov.</title>
        <authorList>
            <person name="Carlier A."/>
            <person name="Qi S."/>
        </authorList>
    </citation>
    <scope>NUCLEOTIDE SEQUENCE [LARGE SCALE GENOMIC DNA]</scope>
    <source>
        <strain evidence="2 3">LMG 31460</strain>
    </source>
</reference>